<evidence type="ECO:0000256" key="5">
    <source>
        <dbReference type="ARBA" id="ARBA00022473"/>
    </source>
</evidence>
<evidence type="ECO:0000256" key="2">
    <source>
        <dbReference type="ARBA" id="ARBA00008792"/>
    </source>
</evidence>
<dbReference type="GO" id="GO:0005737">
    <property type="term" value="C:cytoplasm"/>
    <property type="evidence" value="ECO:0007669"/>
    <property type="project" value="UniProtKB-SubCell"/>
</dbReference>
<keyword evidence="5" id="KW-0217">Developmental protein</keyword>
<protein>
    <recommendedName>
        <fullName evidence="4">Probable ATP-dependent RNA helicase spindle-E</fullName>
        <ecNumber evidence="3">3.6.4.13</ecNumber>
    </recommendedName>
</protein>
<dbReference type="InterPro" id="IPR027417">
    <property type="entry name" value="P-loop_NTPase"/>
</dbReference>
<dbReference type="PANTHER" id="PTHR18934:SF113">
    <property type="entry name" value="ATP-DEPENDENT RNA HELICASE TDRD9"/>
    <property type="match status" value="1"/>
</dbReference>
<evidence type="ECO:0000313" key="22">
    <source>
        <dbReference type="Proteomes" id="UP000095300"/>
    </source>
</evidence>
<evidence type="ECO:0000256" key="7">
    <source>
        <dbReference type="ARBA" id="ARBA00022741"/>
    </source>
</evidence>
<evidence type="ECO:0000259" key="19">
    <source>
        <dbReference type="PROSITE" id="PS51192"/>
    </source>
</evidence>
<dbReference type="EnsemblMetazoa" id="SCAU016424-RA">
    <property type="protein sequence ID" value="SCAU016424-PA"/>
    <property type="gene ID" value="SCAU016424"/>
</dbReference>
<dbReference type="PROSITE" id="PS51192">
    <property type="entry name" value="HELICASE_ATP_BIND_1"/>
    <property type="match status" value="1"/>
</dbReference>
<dbReference type="InterPro" id="IPR014001">
    <property type="entry name" value="Helicase_ATP-bd"/>
</dbReference>
<feature type="region of interest" description="Disordered" evidence="17">
    <location>
        <begin position="19"/>
        <end position="55"/>
    </location>
</feature>
<dbReference type="CDD" id="cd18791">
    <property type="entry name" value="SF2_C_RHA"/>
    <property type="match status" value="1"/>
</dbReference>
<dbReference type="GO" id="GO:0016787">
    <property type="term" value="F:hydrolase activity"/>
    <property type="evidence" value="ECO:0007669"/>
    <property type="project" value="UniProtKB-KW"/>
</dbReference>
<dbReference type="Gene3D" id="3.40.50.300">
    <property type="entry name" value="P-loop containing nucleotide triphosphate hydrolases"/>
    <property type="match status" value="2"/>
</dbReference>
<keyword evidence="14" id="KW-0943">RNA-mediated gene silencing</keyword>
<evidence type="ECO:0000256" key="6">
    <source>
        <dbReference type="ARBA" id="ARBA00022490"/>
    </source>
</evidence>
<comment type="similarity">
    <text evidence="2">Belongs to the DEAD box helicase family. DEAH subfamily.</text>
</comment>
<keyword evidence="7" id="KW-0547">Nucleotide-binding</keyword>
<evidence type="ECO:0000256" key="16">
    <source>
        <dbReference type="ARBA" id="ARBA00047984"/>
    </source>
</evidence>
<dbReference type="SMART" id="SM00847">
    <property type="entry name" value="HA2"/>
    <property type="match status" value="1"/>
</dbReference>
<dbReference type="Pfam" id="PF00567">
    <property type="entry name" value="TUDOR"/>
    <property type="match status" value="1"/>
</dbReference>
<dbReference type="FunFam" id="3.40.50.300:FF:001676">
    <property type="entry name" value="DExH-box ATP-dependent RNA helicase DExH7 chloroplastic"/>
    <property type="match status" value="1"/>
</dbReference>
<keyword evidence="12" id="KW-0744">Spermatogenesis</keyword>
<dbReference type="InterPro" id="IPR035437">
    <property type="entry name" value="SNase_OB-fold_sf"/>
</dbReference>
<comment type="catalytic activity">
    <reaction evidence="16">
        <text>ATP + H2O = ADP + phosphate + H(+)</text>
        <dbReference type="Rhea" id="RHEA:13065"/>
        <dbReference type="ChEBI" id="CHEBI:15377"/>
        <dbReference type="ChEBI" id="CHEBI:15378"/>
        <dbReference type="ChEBI" id="CHEBI:30616"/>
        <dbReference type="ChEBI" id="CHEBI:43474"/>
        <dbReference type="ChEBI" id="CHEBI:456216"/>
        <dbReference type="EC" id="3.6.4.13"/>
    </reaction>
</comment>
<evidence type="ECO:0000256" key="10">
    <source>
        <dbReference type="ARBA" id="ARBA00022806"/>
    </source>
</evidence>
<evidence type="ECO:0000256" key="11">
    <source>
        <dbReference type="ARBA" id="ARBA00022840"/>
    </source>
</evidence>
<dbReference type="GO" id="GO:0005524">
    <property type="term" value="F:ATP binding"/>
    <property type="evidence" value="ECO:0007669"/>
    <property type="project" value="UniProtKB-KW"/>
</dbReference>
<evidence type="ECO:0000256" key="9">
    <source>
        <dbReference type="ARBA" id="ARBA00022801"/>
    </source>
</evidence>
<evidence type="ECO:0000259" key="18">
    <source>
        <dbReference type="PROSITE" id="PS50304"/>
    </source>
</evidence>
<evidence type="ECO:0000313" key="21">
    <source>
        <dbReference type="EnsemblMetazoa" id="SCAU016424-PA"/>
    </source>
</evidence>
<comment type="subcellular location">
    <subcellularLocation>
        <location evidence="1">Cytoplasm</location>
    </subcellularLocation>
</comment>
<keyword evidence="15" id="KW-0469">Meiosis</keyword>
<dbReference type="Gene3D" id="2.30.30.140">
    <property type="match status" value="1"/>
</dbReference>
<dbReference type="Gene3D" id="1.20.120.1080">
    <property type="match status" value="1"/>
</dbReference>
<dbReference type="SMART" id="SM00490">
    <property type="entry name" value="HELICc"/>
    <property type="match status" value="1"/>
</dbReference>
<dbReference type="SUPFAM" id="SSF52540">
    <property type="entry name" value="P-loop containing nucleoside triphosphate hydrolases"/>
    <property type="match status" value="1"/>
</dbReference>
<dbReference type="GO" id="GO:0048477">
    <property type="term" value="P:oogenesis"/>
    <property type="evidence" value="ECO:0007669"/>
    <property type="project" value="UniProtKB-KW"/>
</dbReference>
<organism evidence="21 22">
    <name type="scientific">Stomoxys calcitrans</name>
    <name type="common">Stable fly</name>
    <name type="synonym">Conops calcitrans</name>
    <dbReference type="NCBI Taxonomy" id="35570"/>
    <lineage>
        <taxon>Eukaryota</taxon>
        <taxon>Metazoa</taxon>
        <taxon>Ecdysozoa</taxon>
        <taxon>Arthropoda</taxon>
        <taxon>Hexapoda</taxon>
        <taxon>Insecta</taxon>
        <taxon>Pterygota</taxon>
        <taxon>Neoptera</taxon>
        <taxon>Endopterygota</taxon>
        <taxon>Diptera</taxon>
        <taxon>Brachycera</taxon>
        <taxon>Muscomorpha</taxon>
        <taxon>Muscoidea</taxon>
        <taxon>Muscidae</taxon>
        <taxon>Stomoxys</taxon>
    </lineage>
</organism>
<dbReference type="VEuPathDB" id="VectorBase:SCAU016424"/>
<keyword evidence="22" id="KW-1185">Reference proteome</keyword>
<dbReference type="CDD" id="cd20379">
    <property type="entry name" value="Tudor_dTUD-like"/>
    <property type="match status" value="1"/>
</dbReference>
<dbReference type="Pfam" id="PF00270">
    <property type="entry name" value="DEAD"/>
    <property type="match status" value="1"/>
</dbReference>
<evidence type="ECO:0000256" key="3">
    <source>
        <dbReference type="ARBA" id="ARBA00012552"/>
    </source>
</evidence>
<dbReference type="SUPFAM" id="SSF50199">
    <property type="entry name" value="Staphylococcal nuclease"/>
    <property type="match status" value="1"/>
</dbReference>
<evidence type="ECO:0000256" key="8">
    <source>
        <dbReference type="ARBA" id="ARBA00022782"/>
    </source>
</evidence>
<evidence type="ECO:0000256" key="4">
    <source>
        <dbReference type="ARBA" id="ARBA00013352"/>
    </source>
</evidence>
<accession>A0A1I8QEN2</accession>
<evidence type="ECO:0000256" key="13">
    <source>
        <dbReference type="ARBA" id="ARBA00022943"/>
    </source>
</evidence>
<dbReference type="GO" id="GO:0031047">
    <property type="term" value="P:regulatory ncRNA-mediated gene silencing"/>
    <property type="evidence" value="ECO:0007669"/>
    <property type="project" value="UniProtKB-KW"/>
</dbReference>
<dbReference type="InterPro" id="IPR011545">
    <property type="entry name" value="DEAD/DEAH_box_helicase_dom"/>
</dbReference>
<feature type="compositionally biased region" description="Basic and acidic residues" evidence="17">
    <location>
        <begin position="38"/>
        <end position="54"/>
    </location>
</feature>
<evidence type="ECO:0000256" key="15">
    <source>
        <dbReference type="ARBA" id="ARBA00023254"/>
    </source>
</evidence>
<keyword evidence="11" id="KW-0067">ATP-binding</keyword>
<sequence>MDEIEDFFNISKDFKRVRAPAPLPKPILEPAPSTSKRIKGESDSPERFAKQAKLEDEDDKKHFKCKIHAVSAPLPEESNVFFDDNEEGQRNVHLKIDDGVYDRYEFNLERDSSLPIHDAKDEILSTIRKNPVVILEGDTGCGKTTQVPQYILDDGYRRREYCKIVCTQPRRIAAISIAQRVCTERGWGNGTVVGYKVGLHANLCEDTRLVYCTTGVLLQKLIGEKTLTPYTHIILDEVHERDQEMDFLLIVVRRLLLTNSKHVKIILMSATMDTTEFANYFSIRKNPAPVVKADTRRLFQVKEFYLDDLNDLNNHKVTVELDRPGITTDMFHLALKLIVIIDNIEKQDAILNPNLDESSSKTSILIFLPGINDIEQMLRKIQLLCQTEKDKVKLWCIRLHSVVSPEEQVKVFHRPPKGYRKVILATNIAESSITVPDVKYVIDFCLTKVLVTDSSTNFTTLQLNWASKANCRQRSGRAGRVMNGRVYRLVPRAFYKDYLDEFSIPEMLRCPLENVVLKAKLLDMGSPPCVLGLAMNPPILSDIQNTILTLKELGALYKCTEGVYKTDDGDLSYIGRIMANLPLDIRLSRLIVFGYIFSALEDTIIIAAGLSVRSIFRPGNFKQLGELKAYIQKLKWVDGSGSDLFGILRAYKEWLTLDPEDDDGQHAWANRKFINLRSIREMHLLIDELKQRLAAFGIKTINIYASPIWEEWEQALILKTIIAGAFYPNYFVYSKVQNPDNERENSHTLCGHNPNRTVFFTNFNTNHIGQLYTRSIKELFKPANINPKNIDVIFLANCERVLVVFKDDVEGDNDDDGEESIKTPGSACAEIYKAIRMRSLNLTNSIDVMESRAGVKYAEERGLGAMCDGAWKPTKRLLVNAELVVLPSVFQKDISGYITHIETCSKFYFQPLSEMVRINEIQEMLQDANEYEDLKFPHAEAIANGMIVAAPFDGKYHRAKVIKIINQSKRNVQCKVFFIDYGNVGLIDFQDLRYLSETCKYLSDIPPRLFQCRLAMVEPSTLKSPIGKWTDGAMEYMQEQADAGVVEIEIFSVVDGISNVIIKKDDSTINHILVEKGLARSADESFMSKTDHDFRIRKQSVANRFMDDDHSRQNEEYLRTIRPEIDMDSEPPPKELCTRSIRLRGPYSALEVNIFSAIRIGTWKSVQIDRESVNYVNLDSDPFDMYERMIVAAGVTESPNGDTLIARGTSRMPNMHGFGAFMTMLFCPTMQIKCNKTRTKYVAILAGLGYNEDNYIPLYGEHDIVLNLDVDILPDDIELINEIRASMDRLLYVEPQEERPNIHPKEIETSILSIKTLLFRLLSKQRKYIEIHVDVNDNKWEKLDENEIVNPSSLTRQRSLFPCLPQLRLYDEKFDRTHSLNMHCHELHRLRQFDGTIQATTCLLCGVALDNIVQLRIHLLSQLHRDREHQIQFQPTQT</sequence>
<evidence type="ECO:0000256" key="12">
    <source>
        <dbReference type="ARBA" id="ARBA00022871"/>
    </source>
</evidence>
<keyword evidence="13" id="KW-0896">Oogenesis</keyword>
<dbReference type="OrthoDB" id="66977at2759"/>
<dbReference type="GO" id="GO:0003723">
    <property type="term" value="F:RNA binding"/>
    <property type="evidence" value="ECO:0007669"/>
    <property type="project" value="TreeGrafter"/>
</dbReference>
<dbReference type="EC" id="3.6.4.13" evidence="3"/>
<dbReference type="KEGG" id="scac:106088166"/>
<proteinExistence type="inferred from homology"/>
<dbReference type="PROSITE" id="PS00028">
    <property type="entry name" value="ZINC_FINGER_C2H2_1"/>
    <property type="match status" value="1"/>
</dbReference>
<dbReference type="PROSITE" id="PS50304">
    <property type="entry name" value="TUDOR"/>
    <property type="match status" value="1"/>
</dbReference>
<dbReference type="SMART" id="SM00487">
    <property type="entry name" value="DEXDc"/>
    <property type="match status" value="1"/>
</dbReference>
<feature type="domain" description="Tudor" evidence="18">
    <location>
        <begin position="939"/>
        <end position="1002"/>
    </location>
</feature>
<dbReference type="Gene3D" id="2.40.50.90">
    <property type="match status" value="1"/>
</dbReference>
<dbReference type="GO" id="GO:0003724">
    <property type="term" value="F:RNA helicase activity"/>
    <property type="evidence" value="ECO:0007669"/>
    <property type="project" value="UniProtKB-EC"/>
</dbReference>
<dbReference type="SUPFAM" id="SSF63748">
    <property type="entry name" value="Tudor/PWWP/MBT"/>
    <property type="match status" value="1"/>
</dbReference>
<reference evidence="21" key="1">
    <citation type="submission" date="2020-05" db="UniProtKB">
        <authorList>
            <consortium name="EnsemblMetazoa"/>
        </authorList>
    </citation>
    <scope>IDENTIFICATION</scope>
    <source>
        <strain evidence="21">USDA</strain>
    </source>
</reference>
<dbReference type="InterPro" id="IPR007502">
    <property type="entry name" value="Helicase-assoc_dom"/>
</dbReference>
<dbReference type="InterPro" id="IPR001650">
    <property type="entry name" value="Helicase_C-like"/>
</dbReference>
<dbReference type="InterPro" id="IPR013087">
    <property type="entry name" value="Znf_C2H2_type"/>
</dbReference>
<keyword evidence="10" id="KW-0347">Helicase</keyword>
<gene>
    <name evidence="21" type="primary">106088166</name>
</gene>
<dbReference type="PANTHER" id="PTHR18934">
    <property type="entry name" value="ATP-DEPENDENT RNA HELICASE"/>
    <property type="match status" value="1"/>
</dbReference>
<dbReference type="Proteomes" id="UP000095300">
    <property type="component" value="Unassembled WGS sequence"/>
</dbReference>
<dbReference type="PROSITE" id="PS51194">
    <property type="entry name" value="HELICASE_CTER"/>
    <property type="match status" value="1"/>
</dbReference>
<evidence type="ECO:0000256" key="17">
    <source>
        <dbReference type="SAM" id="MobiDB-lite"/>
    </source>
</evidence>
<evidence type="ECO:0000256" key="14">
    <source>
        <dbReference type="ARBA" id="ARBA00023158"/>
    </source>
</evidence>
<feature type="domain" description="Helicase ATP-binding" evidence="19">
    <location>
        <begin position="124"/>
        <end position="290"/>
    </location>
</feature>
<evidence type="ECO:0000256" key="1">
    <source>
        <dbReference type="ARBA" id="ARBA00004496"/>
    </source>
</evidence>
<dbReference type="STRING" id="35570.A0A1I8QEN2"/>
<keyword evidence="8" id="KW-0221">Differentiation</keyword>
<name>A0A1I8QEN2_STOCA</name>
<keyword evidence="6" id="KW-0963">Cytoplasm</keyword>
<keyword evidence="9" id="KW-0378">Hydrolase</keyword>
<dbReference type="GO" id="GO:0007283">
    <property type="term" value="P:spermatogenesis"/>
    <property type="evidence" value="ECO:0007669"/>
    <property type="project" value="UniProtKB-KW"/>
</dbReference>
<feature type="domain" description="Helicase C-terminal" evidence="20">
    <location>
        <begin position="336"/>
        <end position="523"/>
    </location>
</feature>
<dbReference type="SMART" id="SM00333">
    <property type="entry name" value="TUDOR"/>
    <property type="match status" value="1"/>
</dbReference>
<dbReference type="Pfam" id="PF00271">
    <property type="entry name" value="Helicase_C"/>
    <property type="match status" value="1"/>
</dbReference>
<evidence type="ECO:0000259" key="20">
    <source>
        <dbReference type="PROSITE" id="PS51194"/>
    </source>
</evidence>
<dbReference type="InterPro" id="IPR002999">
    <property type="entry name" value="Tudor"/>
</dbReference>
<dbReference type="GO" id="GO:0051321">
    <property type="term" value="P:meiotic cell cycle"/>
    <property type="evidence" value="ECO:0007669"/>
    <property type="project" value="UniProtKB-KW"/>
</dbReference>